<dbReference type="Proteomes" id="UP000308730">
    <property type="component" value="Unassembled WGS sequence"/>
</dbReference>
<feature type="compositionally biased region" description="Basic and acidic residues" evidence="1">
    <location>
        <begin position="111"/>
        <end position="129"/>
    </location>
</feature>
<feature type="non-terminal residue" evidence="2">
    <location>
        <position position="1"/>
    </location>
</feature>
<accession>A0A4S4M046</accession>
<gene>
    <name evidence="2" type="ORF">EUX98_g8968</name>
</gene>
<sequence>SEAADLTSCSEHDIPVPVKPKGTTSKKGPSNVAQDPDSDNPSDGDVPPPRKQTRSKPGQSKTIRDAHSPEPPEQDVAEGRPRRVRHVAKRYDPANGGEVEVVLGAPRSKGRKDVVKEAEPEAGVPEHRTGGRGKVKKAVATAAGPARKNKARTAASAAHVDNSEGEDLTPGAAKREVRGRRGAAGKKKA</sequence>
<organism evidence="2 3">
    <name type="scientific">Antrodiella citrinella</name>
    <dbReference type="NCBI Taxonomy" id="2447956"/>
    <lineage>
        <taxon>Eukaryota</taxon>
        <taxon>Fungi</taxon>
        <taxon>Dikarya</taxon>
        <taxon>Basidiomycota</taxon>
        <taxon>Agaricomycotina</taxon>
        <taxon>Agaricomycetes</taxon>
        <taxon>Polyporales</taxon>
        <taxon>Steccherinaceae</taxon>
        <taxon>Antrodiella</taxon>
    </lineage>
</organism>
<protein>
    <submittedName>
        <fullName evidence="2">Uncharacterized protein</fullName>
    </submittedName>
</protein>
<name>A0A4S4M046_9APHY</name>
<feature type="compositionally biased region" description="Basic residues" evidence="1">
    <location>
        <begin position="177"/>
        <end position="189"/>
    </location>
</feature>
<comment type="caution">
    <text evidence="2">The sequence shown here is derived from an EMBL/GenBank/DDBJ whole genome shotgun (WGS) entry which is preliminary data.</text>
</comment>
<keyword evidence="3" id="KW-1185">Reference proteome</keyword>
<proteinExistence type="predicted"/>
<dbReference type="AlphaFoldDB" id="A0A4S4M046"/>
<reference evidence="2 3" key="1">
    <citation type="submission" date="2019-02" db="EMBL/GenBank/DDBJ databases">
        <title>Genome sequencing of the rare red list fungi Antrodiella citrinella (Flaviporus citrinellus).</title>
        <authorList>
            <person name="Buettner E."/>
            <person name="Kellner H."/>
        </authorList>
    </citation>
    <scope>NUCLEOTIDE SEQUENCE [LARGE SCALE GENOMIC DNA]</scope>
    <source>
        <strain evidence="2 3">DSM 108506</strain>
    </source>
</reference>
<evidence type="ECO:0000313" key="2">
    <source>
        <dbReference type="EMBL" id="THH18376.1"/>
    </source>
</evidence>
<dbReference type="EMBL" id="SGPM01000597">
    <property type="protein sequence ID" value="THH18376.1"/>
    <property type="molecule type" value="Genomic_DNA"/>
</dbReference>
<feature type="region of interest" description="Disordered" evidence="1">
    <location>
        <begin position="1"/>
        <end position="189"/>
    </location>
</feature>
<evidence type="ECO:0000256" key="1">
    <source>
        <dbReference type="SAM" id="MobiDB-lite"/>
    </source>
</evidence>
<feature type="compositionally biased region" description="Polar residues" evidence="1">
    <location>
        <begin position="22"/>
        <end position="33"/>
    </location>
</feature>
<evidence type="ECO:0000313" key="3">
    <source>
        <dbReference type="Proteomes" id="UP000308730"/>
    </source>
</evidence>